<gene>
    <name evidence="7" type="ORF">DI551_05330</name>
</gene>
<reference evidence="7 8" key="1">
    <citation type="submission" date="2017-08" db="EMBL/GenBank/DDBJ databases">
        <title>Infants hospitalized years apart are colonized by the same room-sourced microbial strains.</title>
        <authorList>
            <person name="Brooks B."/>
            <person name="Olm M.R."/>
            <person name="Firek B.A."/>
            <person name="Baker R."/>
            <person name="Thomas B.C."/>
            <person name="Morowitz M.J."/>
            <person name="Banfield J.F."/>
        </authorList>
    </citation>
    <scope>NUCLEOTIDE SEQUENCE [LARGE SCALE GENOMIC DNA]</scope>
    <source>
        <strain evidence="7">S2_005_002_R2_29</strain>
    </source>
</reference>
<accession>A0A2W5N121</accession>
<dbReference type="GO" id="GO:0003677">
    <property type="term" value="F:DNA binding"/>
    <property type="evidence" value="ECO:0007669"/>
    <property type="project" value="UniProtKB-KW"/>
</dbReference>
<dbReference type="AlphaFoldDB" id="A0A2W5N121"/>
<sequence>MPAKAEPLHPEDIKAAIRKRGKTLTQLSLDYQLAPGTVRGCLIRSIPAADKAVARFLNKPLHMIWPDRYDEQGNPLKPSRKKDRTNSNVRHRQKRTSEFTEGVK</sequence>
<comment type="similarity">
    <text evidence="1">Belongs to the ner transcriptional regulatory family.</text>
</comment>
<dbReference type="Proteomes" id="UP000249417">
    <property type="component" value="Unassembled WGS sequence"/>
</dbReference>
<keyword evidence="2" id="KW-0805">Transcription regulation</keyword>
<dbReference type="Pfam" id="PF13693">
    <property type="entry name" value="HTH_35"/>
    <property type="match status" value="1"/>
</dbReference>
<feature type="compositionally biased region" description="Basic and acidic residues" evidence="5">
    <location>
        <begin position="95"/>
        <end position="104"/>
    </location>
</feature>
<dbReference type="InterPro" id="IPR038722">
    <property type="entry name" value="Ner_HTH_dom"/>
</dbReference>
<proteinExistence type="inferred from homology"/>
<name>A0A2W5N121_9BACT</name>
<evidence type="ECO:0000256" key="3">
    <source>
        <dbReference type="ARBA" id="ARBA00023125"/>
    </source>
</evidence>
<dbReference type="Gene3D" id="1.10.260.40">
    <property type="entry name" value="lambda repressor-like DNA-binding domains"/>
    <property type="match status" value="1"/>
</dbReference>
<evidence type="ECO:0000259" key="6">
    <source>
        <dbReference type="Pfam" id="PF13693"/>
    </source>
</evidence>
<dbReference type="EMBL" id="QFQB01000028">
    <property type="protein sequence ID" value="PZQ46338.1"/>
    <property type="molecule type" value="Genomic_DNA"/>
</dbReference>
<feature type="compositionally biased region" description="Basic residues" evidence="5">
    <location>
        <begin position="78"/>
        <end position="94"/>
    </location>
</feature>
<evidence type="ECO:0000256" key="1">
    <source>
        <dbReference type="ARBA" id="ARBA00006157"/>
    </source>
</evidence>
<comment type="caution">
    <text evidence="7">The sequence shown here is derived from an EMBL/GenBank/DDBJ whole genome shotgun (WGS) entry which is preliminary data.</text>
</comment>
<keyword evidence="4" id="KW-0804">Transcription</keyword>
<evidence type="ECO:0000256" key="4">
    <source>
        <dbReference type="ARBA" id="ARBA00023163"/>
    </source>
</evidence>
<evidence type="ECO:0000256" key="5">
    <source>
        <dbReference type="SAM" id="MobiDB-lite"/>
    </source>
</evidence>
<evidence type="ECO:0000313" key="8">
    <source>
        <dbReference type="Proteomes" id="UP000249417"/>
    </source>
</evidence>
<feature type="region of interest" description="Disordered" evidence="5">
    <location>
        <begin position="67"/>
        <end position="104"/>
    </location>
</feature>
<protein>
    <submittedName>
        <fullName evidence="7">Transcriptional regulator</fullName>
    </submittedName>
</protein>
<organism evidence="7 8">
    <name type="scientific">Micavibrio aeruginosavorus</name>
    <dbReference type="NCBI Taxonomy" id="349221"/>
    <lineage>
        <taxon>Bacteria</taxon>
        <taxon>Pseudomonadati</taxon>
        <taxon>Bdellovibrionota</taxon>
        <taxon>Bdellovibrionia</taxon>
        <taxon>Bdellovibrionales</taxon>
        <taxon>Pseudobdellovibrionaceae</taxon>
        <taxon>Micavibrio</taxon>
    </lineage>
</organism>
<feature type="domain" description="Ner winged helix-turn-helix DNA-binding" evidence="6">
    <location>
        <begin position="9"/>
        <end position="79"/>
    </location>
</feature>
<dbReference type="SUPFAM" id="SSF47413">
    <property type="entry name" value="lambda repressor-like DNA-binding domains"/>
    <property type="match status" value="1"/>
</dbReference>
<evidence type="ECO:0000313" key="7">
    <source>
        <dbReference type="EMBL" id="PZQ46338.1"/>
    </source>
</evidence>
<evidence type="ECO:0000256" key="2">
    <source>
        <dbReference type="ARBA" id="ARBA00023015"/>
    </source>
</evidence>
<dbReference type="InterPro" id="IPR010982">
    <property type="entry name" value="Lambda_DNA-bd_dom_sf"/>
</dbReference>
<keyword evidence="3" id="KW-0238">DNA-binding</keyword>